<feature type="transmembrane region" description="Helical" evidence="7">
    <location>
        <begin position="123"/>
        <end position="143"/>
    </location>
</feature>
<reference evidence="9 10" key="1">
    <citation type="submission" date="2023-07" db="EMBL/GenBank/DDBJ databases">
        <title>Sorghum-associated microbial communities from plants grown in Nebraska, USA.</title>
        <authorList>
            <person name="Schachtman D."/>
        </authorList>
    </citation>
    <scope>NUCLEOTIDE SEQUENCE [LARGE SCALE GENOMIC DNA]</scope>
    <source>
        <strain evidence="9 10">DS1607</strain>
    </source>
</reference>
<feature type="transmembrane region" description="Helical" evidence="7">
    <location>
        <begin position="20"/>
        <end position="42"/>
    </location>
</feature>
<dbReference type="PANTHER" id="PTHR14969">
    <property type="entry name" value="SPHINGOSINE-1-PHOSPHATE PHOSPHOHYDROLASE"/>
    <property type="match status" value="1"/>
</dbReference>
<gene>
    <name evidence="9" type="ORF">J2W36_004353</name>
</gene>
<keyword evidence="10" id="KW-1185">Reference proteome</keyword>
<organism evidence="9 10">
    <name type="scientific">Variovorax ginsengisoli</name>
    <dbReference type="NCBI Taxonomy" id="363844"/>
    <lineage>
        <taxon>Bacteria</taxon>
        <taxon>Pseudomonadati</taxon>
        <taxon>Pseudomonadota</taxon>
        <taxon>Betaproteobacteria</taxon>
        <taxon>Burkholderiales</taxon>
        <taxon>Comamonadaceae</taxon>
        <taxon>Variovorax</taxon>
    </lineage>
</organism>
<accession>A0ABT9SFE3</accession>
<dbReference type="InterPro" id="IPR036938">
    <property type="entry name" value="PAP2/HPO_sf"/>
</dbReference>
<keyword evidence="6 7" id="KW-0472">Membrane</keyword>
<dbReference type="PANTHER" id="PTHR14969:SF62">
    <property type="entry name" value="DECAPRENYLPHOSPHORYL-5-PHOSPHORIBOSE PHOSPHATASE RV3807C-RELATED"/>
    <property type="match status" value="1"/>
</dbReference>
<feature type="transmembrane region" description="Helical" evidence="7">
    <location>
        <begin position="98"/>
        <end position="116"/>
    </location>
</feature>
<protein>
    <submittedName>
        <fullName evidence="9">Undecaprenyl-diphosphatase</fullName>
        <ecNumber evidence="9">3.6.1.27</ecNumber>
    </submittedName>
</protein>
<proteinExistence type="predicted"/>
<dbReference type="Proteomes" id="UP001226867">
    <property type="component" value="Unassembled WGS sequence"/>
</dbReference>
<dbReference type="SUPFAM" id="SSF48317">
    <property type="entry name" value="Acid phosphatase/Vanadium-dependent haloperoxidase"/>
    <property type="match status" value="1"/>
</dbReference>
<evidence type="ECO:0000256" key="2">
    <source>
        <dbReference type="ARBA" id="ARBA00022475"/>
    </source>
</evidence>
<dbReference type="EC" id="3.6.1.27" evidence="9"/>
<evidence type="ECO:0000256" key="5">
    <source>
        <dbReference type="ARBA" id="ARBA00022989"/>
    </source>
</evidence>
<feature type="domain" description="Phosphatidic acid phosphatase type 2/haloperoxidase" evidence="8">
    <location>
        <begin position="55"/>
        <end position="164"/>
    </location>
</feature>
<comment type="caution">
    <text evidence="9">The sequence shown here is derived from an EMBL/GenBank/DDBJ whole genome shotgun (WGS) entry which is preliminary data.</text>
</comment>
<evidence type="ECO:0000313" key="10">
    <source>
        <dbReference type="Proteomes" id="UP001226867"/>
    </source>
</evidence>
<feature type="transmembrane region" description="Helical" evidence="7">
    <location>
        <begin position="149"/>
        <end position="170"/>
    </location>
</feature>
<keyword evidence="3 7" id="KW-0812">Transmembrane</keyword>
<dbReference type="Gene3D" id="1.20.144.10">
    <property type="entry name" value="Phosphatidic acid phosphatase type 2/haloperoxidase"/>
    <property type="match status" value="1"/>
</dbReference>
<dbReference type="InterPro" id="IPR000326">
    <property type="entry name" value="PAP2/HPO"/>
</dbReference>
<keyword evidence="4 9" id="KW-0378">Hydrolase</keyword>
<dbReference type="EMBL" id="JAUSRO010000016">
    <property type="protein sequence ID" value="MDP9902077.1"/>
    <property type="molecule type" value="Genomic_DNA"/>
</dbReference>
<evidence type="ECO:0000256" key="4">
    <source>
        <dbReference type="ARBA" id="ARBA00022801"/>
    </source>
</evidence>
<name>A0ABT9SFE3_9BURK</name>
<evidence type="ECO:0000256" key="1">
    <source>
        <dbReference type="ARBA" id="ARBA00004651"/>
    </source>
</evidence>
<dbReference type="Pfam" id="PF01569">
    <property type="entry name" value="PAP2"/>
    <property type="match status" value="1"/>
</dbReference>
<evidence type="ECO:0000256" key="6">
    <source>
        <dbReference type="ARBA" id="ARBA00023136"/>
    </source>
</evidence>
<evidence type="ECO:0000256" key="3">
    <source>
        <dbReference type="ARBA" id="ARBA00022692"/>
    </source>
</evidence>
<keyword evidence="5 7" id="KW-1133">Transmembrane helix</keyword>
<evidence type="ECO:0000259" key="8">
    <source>
        <dbReference type="SMART" id="SM00014"/>
    </source>
</evidence>
<comment type="subcellular location">
    <subcellularLocation>
        <location evidence="1">Cell membrane</location>
        <topology evidence="1">Multi-pass membrane protein</topology>
    </subcellularLocation>
</comment>
<evidence type="ECO:0000256" key="7">
    <source>
        <dbReference type="SAM" id="Phobius"/>
    </source>
</evidence>
<sequence>MSDLNTTLFNLVAAGFEPHPILLVLAVALASGGVWVGVAIVIRAWWRPAGMRVHIVWTLAVAALAAMAAHAIAAALNLPRPFMLGLSPEYISHGARGSLPSTHATVMSAIALMFLLRRPLRPAGIAMALVAGITGWARVYVGVHFPVDIAAGIILAAGITGLFFASAVVLRRLRASQSARRSAAILRTP</sequence>
<dbReference type="GO" id="GO:0050380">
    <property type="term" value="F:undecaprenyl-diphosphatase activity"/>
    <property type="evidence" value="ECO:0007669"/>
    <property type="project" value="UniProtKB-EC"/>
</dbReference>
<feature type="transmembrane region" description="Helical" evidence="7">
    <location>
        <begin position="54"/>
        <end position="78"/>
    </location>
</feature>
<evidence type="ECO:0000313" key="9">
    <source>
        <dbReference type="EMBL" id="MDP9902077.1"/>
    </source>
</evidence>
<keyword evidence="2" id="KW-1003">Cell membrane</keyword>
<dbReference type="SMART" id="SM00014">
    <property type="entry name" value="acidPPc"/>
    <property type="match status" value="1"/>
</dbReference>